<sequence length="305" mass="34751">MKNFFKKLFFLLLCFPLSLSAQQDPLYNQYFFNQAMINPAYTGVNDVFNATAISRTQWAGMEGAPTTNNLNVSTSAFNNKIGLGATLLYDSYGINSNTEFNLAYSFKIRTKQNHLISMGLQAGLVNYNYDYNKLNLQYMDDIALLDVQQSAVKENFGLGFWYMSQNYYIGLSVPRVLDVRIGDGDSESTRYRRHYYLSAGYVFDQLFELKFKPSIMLVYMDKNNYILDMNASFLLNETLWVGASLRNLNAVGLNAQLKVKENIKFGYAFELPINNTSLTGFGSHSLMASLDLEIFKRHGVGARYF</sequence>
<feature type="signal peptide" evidence="1">
    <location>
        <begin position="1"/>
        <end position="21"/>
    </location>
</feature>
<comment type="caution">
    <text evidence="2">The sequence shown here is derived from an EMBL/GenBank/DDBJ whole genome shotgun (WGS) entry which is preliminary data.</text>
</comment>
<gene>
    <name evidence="2" type="ORF">JKA74_08345</name>
</gene>
<proteinExistence type="predicted"/>
<feature type="chain" id="PRO_5037243257" evidence="1">
    <location>
        <begin position="22"/>
        <end position="305"/>
    </location>
</feature>
<organism evidence="2 3">
    <name type="scientific">Marivirga aurantiaca</name>
    <dbReference type="NCBI Taxonomy" id="2802615"/>
    <lineage>
        <taxon>Bacteria</taxon>
        <taxon>Pseudomonadati</taxon>
        <taxon>Bacteroidota</taxon>
        <taxon>Cytophagia</taxon>
        <taxon>Cytophagales</taxon>
        <taxon>Marivirgaceae</taxon>
        <taxon>Marivirga</taxon>
    </lineage>
</organism>
<keyword evidence="1" id="KW-0732">Signal</keyword>
<evidence type="ECO:0000313" key="2">
    <source>
        <dbReference type="EMBL" id="MBK6265045.1"/>
    </source>
</evidence>
<dbReference type="InterPro" id="IPR019861">
    <property type="entry name" value="PorP/SprF_Bacteroidetes"/>
</dbReference>
<dbReference type="Proteomes" id="UP000611723">
    <property type="component" value="Unassembled WGS sequence"/>
</dbReference>
<reference evidence="2" key="1">
    <citation type="submission" date="2021-01" db="EMBL/GenBank/DDBJ databases">
        <title>Marivirga aurantiaca sp. nov., isolated from intertidal surface sediments.</title>
        <authorList>
            <person name="Zhang M."/>
        </authorList>
    </citation>
    <scope>NUCLEOTIDE SEQUENCE</scope>
    <source>
        <strain evidence="2">S37H4</strain>
    </source>
</reference>
<dbReference type="Pfam" id="PF11751">
    <property type="entry name" value="PorP_SprF"/>
    <property type="match status" value="1"/>
</dbReference>
<dbReference type="AlphaFoldDB" id="A0A935C7P4"/>
<name>A0A935C7P4_9BACT</name>
<evidence type="ECO:0000256" key="1">
    <source>
        <dbReference type="SAM" id="SignalP"/>
    </source>
</evidence>
<dbReference type="EMBL" id="JAEQBW010000003">
    <property type="protein sequence ID" value="MBK6265045.1"/>
    <property type="molecule type" value="Genomic_DNA"/>
</dbReference>
<accession>A0A935C7P4</accession>
<keyword evidence="3" id="KW-1185">Reference proteome</keyword>
<dbReference type="NCBIfam" id="TIGR03519">
    <property type="entry name" value="T9SS_PorP_fam"/>
    <property type="match status" value="1"/>
</dbReference>
<protein>
    <submittedName>
        <fullName evidence="2">Type IX secretion system membrane protein PorP/SprF</fullName>
    </submittedName>
</protein>
<evidence type="ECO:0000313" key="3">
    <source>
        <dbReference type="Proteomes" id="UP000611723"/>
    </source>
</evidence>
<dbReference type="RefSeq" id="WP_201430726.1">
    <property type="nucleotide sequence ID" value="NZ_JAEQBW010000003.1"/>
</dbReference>